<dbReference type="SUPFAM" id="SSF50952">
    <property type="entry name" value="Soluble quinoprotein glucose dehydrogenase"/>
    <property type="match status" value="1"/>
</dbReference>
<dbReference type="RefSeq" id="WP_165107235.1">
    <property type="nucleotide sequence ID" value="NZ_JAAKYA010000052.1"/>
</dbReference>
<dbReference type="PANTHER" id="PTHR19328">
    <property type="entry name" value="HEDGEHOG-INTERACTING PROTEIN"/>
    <property type="match status" value="1"/>
</dbReference>
<dbReference type="InterPro" id="IPR011041">
    <property type="entry name" value="Quinoprot_gluc/sorb_DH_b-prop"/>
</dbReference>
<dbReference type="InterPro" id="IPR011042">
    <property type="entry name" value="6-blade_b-propeller_TolB-like"/>
</dbReference>
<evidence type="ECO:0000256" key="2">
    <source>
        <dbReference type="SAM" id="SignalP"/>
    </source>
</evidence>
<dbReference type="GO" id="GO:0020037">
    <property type="term" value="F:heme binding"/>
    <property type="evidence" value="ECO:0007669"/>
    <property type="project" value="InterPro"/>
</dbReference>
<dbReference type="PANTHER" id="PTHR19328:SF75">
    <property type="entry name" value="ALDOSE SUGAR DEHYDROGENASE YLII"/>
    <property type="match status" value="1"/>
</dbReference>
<feature type="signal peptide" evidence="2">
    <location>
        <begin position="1"/>
        <end position="30"/>
    </location>
</feature>
<reference evidence="4 5" key="1">
    <citation type="submission" date="2020-02" db="EMBL/GenBank/DDBJ databases">
        <title>Draft genome sequence of Limisphaera ngatamarikiensis NGM72.4T, a thermophilic Verrucomicrobia grouped in subdivision 3.</title>
        <authorList>
            <person name="Carere C.R."/>
            <person name="Steen J."/>
            <person name="Hugenholtz P."/>
            <person name="Stott M.B."/>
        </authorList>
    </citation>
    <scope>NUCLEOTIDE SEQUENCE [LARGE SCALE GENOMIC DNA]</scope>
    <source>
        <strain evidence="4 5">NGM72.4</strain>
    </source>
</reference>
<evidence type="ECO:0000313" key="5">
    <source>
        <dbReference type="Proteomes" id="UP000477311"/>
    </source>
</evidence>
<dbReference type="AlphaFoldDB" id="A0A6M1RRP4"/>
<dbReference type="InterPro" id="IPR012938">
    <property type="entry name" value="Glc/Sorbosone_DH"/>
</dbReference>
<accession>A0A6M1RRP4</accession>
<protein>
    <recommendedName>
        <fullName evidence="3">Glucose/Sorbosone dehydrogenase domain-containing protein</fullName>
    </recommendedName>
</protein>
<feature type="region of interest" description="Disordered" evidence="1">
    <location>
        <begin position="784"/>
        <end position="824"/>
    </location>
</feature>
<comment type="caution">
    <text evidence="4">The sequence shown here is derived from an EMBL/GenBank/DDBJ whole genome shotgun (WGS) entry which is preliminary data.</text>
</comment>
<keyword evidence="5" id="KW-1185">Reference proteome</keyword>
<evidence type="ECO:0000313" key="4">
    <source>
        <dbReference type="EMBL" id="NGO39295.1"/>
    </source>
</evidence>
<sequence>MRIRTITRACTALCGLGLCADGWVPGSAQAGPLQREPNTTLRMPLVPGRLGYTFEDAFLGLVFTNAVALATPPGETNRLFVVEKSGRIVVITNLAQPTRTVFLDISARVSTSLNVSDERGLLGLAFHPGYATNRYFYVFYTGPATTAVPGGTNALHDILSRFQTRADDPNRADPNSEVRLLVQYDQASNHNGGDLHFGPDGYLYVSLGDEGGAHDQYGNSQRIDRDFFAGILRLDVDQRPGSLPPNPHPAVTGQYRVPPDNPFVGATSFNGRPVDPARVRTEFWAVGLRNPWRMAFDPETGWLFCGDVGQSTREEINLIGRGGNYGWSYFEGNFQRTNSAQIPPGFQHARPLLDYGRSLGYSVTGGVVYRGHRFPDLYGAYVYGDYGSGRIWALKTDGTNVLENRLLFQNPLGGPFNAGGISAFGRDPRNGDVLYVDLRFGTNSVIRRIINNTNFTGTPIPATLAETGAFEDLTRLKPAPGVVAYELNLPFWSDGARKQRWFSIPDPSQTMEFSPDDPWRFPAGTVWVKHFELELTNGVPESARRLETRLLVFDGQAGYGVTYRWGDATTNAWLVPEEGLDEPLIIYAADGSVLRTQVWRYPSRVECLQCHRTSAGFALGFNTPQLNRDHDYEGFVTNQILALAAAGYFTHPPTNTAGWRALAAPGDSTVSLEYRVRSWLAVNCAQCHHPGGVQMARWDARLNTRTAEAGLLDMPLFHAAPGDTRRLVAPRDPDRSELLRRIAVRGPGQMPPIASTLVDEEAVALLTAWIRDGLTDWEPWEAWQRRSFGDPPGPEAAPAADPDGDGDPNELEFLAGTNPQDGHDRWPLTVMVGSDGSVRLRVWQPANRSVRIEFTPELQPPVIWTALPVPARTFPAEGRWVEFLLPSERSRGFYRASLEAP</sequence>
<evidence type="ECO:0000256" key="1">
    <source>
        <dbReference type="SAM" id="MobiDB-lite"/>
    </source>
</evidence>
<dbReference type="Proteomes" id="UP000477311">
    <property type="component" value="Unassembled WGS sequence"/>
</dbReference>
<dbReference type="SUPFAM" id="SSF46626">
    <property type="entry name" value="Cytochrome c"/>
    <property type="match status" value="1"/>
</dbReference>
<dbReference type="GO" id="GO:0009055">
    <property type="term" value="F:electron transfer activity"/>
    <property type="evidence" value="ECO:0007669"/>
    <property type="project" value="InterPro"/>
</dbReference>
<evidence type="ECO:0000259" key="3">
    <source>
        <dbReference type="Pfam" id="PF07995"/>
    </source>
</evidence>
<dbReference type="Pfam" id="PF07995">
    <property type="entry name" value="GSDH"/>
    <property type="match status" value="1"/>
</dbReference>
<name>A0A6M1RRP4_9BACT</name>
<organism evidence="4 5">
    <name type="scientific">Limisphaera ngatamarikiensis</name>
    <dbReference type="NCBI Taxonomy" id="1324935"/>
    <lineage>
        <taxon>Bacteria</taxon>
        <taxon>Pseudomonadati</taxon>
        <taxon>Verrucomicrobiota</taxon>
        <taxon>Verrucomicrobiia</taxon>
        <taxon>Limisphaerales</taxon>
        <taxon>Limisphaeraceae</taxon>
        <taxon>Limisphaera</taxon>
    </lineage>
</organism>
<keyword evidence="2" id="KW-0732">Signal</keyword>
<feature type="domain" description="Glucose/Sorbosone dehydrogenase" evidence="3">
    <location>
        <begin position="77"/>
        <end position="408"/>
    </location>
</feature>
<gene>
    <name evidence="4" type="ORF">G4L39_07770</name>
</gene>
<dbReference type="EMBL" id="JAAKYA010000052">
    <property type="protein sequence ID" value="NGO39295.1"/>
    <property type="molecule type" value="Genomic_DNA"/>
</dbReference>
<feature type="chain" id="PRO_5026792898" description="Glucose/Sorbosone dehydrogenase domain-containing protein" evidence="2">
    <location>
        <begin position="31"/>
        <end position="901"/>
    </location>
</feature>
<proteinExistence type="predicted"/>
<dbReference type="InterPro" id="IPR036909">
    <property type="entry name" value="Cyt_c-like_dom_sf"/>
</dbReference>
<dbReference type="Gene3D" id="2.120.10.30">
    <property type="entry name" value="TolB, C-terminal domain"/>
    <property type="match status" value="1"/>
</dbReference>